<comment type="similarity">
    <text evidence="2 9">Belongs to the eIF-2B alpha/beta/delta subunits family.</text>
</comment>
<comment type="subunit">
    <text evidence="8">Component of the translation initiation factor 2B (eIF2B) complex which is a heterodecamer of two sets of five different subunits: alpha, beta, gamma, delta and epsilon. Subunits alpha, beta and delta comprise a regulatory subcomplex and subunits epsilon and gamma comprise a catalytic subcomplex. Within the complex, the hexameric regulatory complex resides at the center, with the two heterodimeric catalytic subcomplexes bound on opposite sides.</text>
</comment>
<evidence type="ECO:0000256" key="9">
    <source>
        <dbReference type="RuleBase" id="RU003814"/>
    </source>
</evidence>
<evidence type="ECO:0000256" key="8">
    <source>
        <dbReference type="ARBA" id="ARBA00046432"/>
    </source>
</evidence>
<feature type="region of interest" description="Disordered" evidence="10">
    <location>
        <begin position="278"/>
        <end position="303"/>
    </location>
</feature>
<dbReference type="OrthoDB" id="10249309at2759"/>
<organism evidence="11 12">
    <name type="scientific">Westerdykella ornata</name>
    <dbReference type="NCBI Taxonomy" id="318751"/>
    <lineage>
        <taxon>Eukaryota</taxon>
        <taxon>Fungi</taxon>
        <taxon>Dikarya</taxon>
        <taxon>Ascomycota</taxon>
        <taxon>Pezizomycotina</taxon>
        <taxon>Dothideomycetes</taxon>
        <taxon>Pleosporomycetidae</taxon>
        <taxon>Pleosporales</taxon>
        <taxon>Sporormiaceae</taxon>
        <taxon>Westerdykella</taxon>
    </lineage>
</organism>
<dbReference type="AlphaFoldDB" id="A0A6A6J909"/>
<protein>
    <recommendedName>
        <fullName evidence="6">Translation initiation factor eIF2B subunit alpha</fullName>
    </recommendedName>
    <alternativeName>
        <fullName evidence="7">eIF2B GDP-GTP exchange factor subunit alpha</fullName>
    </alternativeName>
</protein>
<sequence>MSEDANNPPAEDPEFDVVARYHEILASDPDLTMPVAAIEALIEAITANTQVTTVAETMELLEEYTGKLKASVPNHISLSAGTDLFQRYLVHTLTRTSIMNGSFTAIRNHLLSSGRLFVANAKASREKIAEYYKHLLKDGVTILTNGGSRVVSALLRKAAESTLRFQVIYVLSPAESADSREGHSTVADLRAHGVPVATIPDSAVAYCLEKVNMVIVGAEGVVENGGIISRLGTYQMGLLAKSKEKPFYVVTESHKFVRLFPLGQFDLPIKQNVLEFKAGDDAQETTEAGRTTEDRGATDINPNPTSWKCSGLNPHDAVDYTPPRLISGIITESGVMTPSAVSEELIKIWF</sequence>
<dbReference type="Gene3D" id="1.20.120.1070">
    <property type="entry name" value="Translation initiation factor eIF-2B, N-terminal domain"/>
    <property type="match status" value="1"/>
</dbReference>
<evidence type="ECO:0000313" key="12">
    <source>
        <dbReference type="Proteomes" id="UP000800097"/>
    </source>
</evidence>
<keyword evidence="5" id="KW-0648">Protein biosynthesis</keyword>
<evidence type="ECO:0000256" key="5">
    <source>
        <dbReference type="ARBA" id="ARBA00022917"/>
    </source>
</evidence>
<dbReference type="InterPro" id="IPR051501">
    <property type="entry name" value="eIF2B_alpha/beta/delta"/>
</dbReference>
<evidence type="ECO:0000256" key="2">
    <source>
        <dbReference type="ARBA" id="ARBA00007251"/>
    </source>
</evidence>
<dbReference type="GO" id="GO:0003743">
    <property type="term" value="F:translation initiation factor activity"/>
    <property type="evidence" value="ECO:0007669"/>
    <property type="project" value="UniProtKB-KW"/>
</dbReference>
<evidence type="ECO:0000256" key="6">
    <source>
        <dbReference type="ARBA" id="ARBA00044208"/>
    </source>
</evidence>
<gene>
    <name evidence="11" type="ORF">EI97DRAFT_436475</name>
</gene>
<evidence type="ECO:0000256" key="4">
    <source>
        <dbReference type="ARBA" id="ARBA00022540"/>
    </source>
</evidence>
<dbReference type="GO" id="GO:0016740">
    <property type="term" value="F:transferase activity"/>
    <property type="evidence" value="ECO:0007669"/>
    <property type="project" value="UniProtKB-KW"/>
</dbReference>
<dbReference type="InterPro" id="IPR000649">
    <property type="entry name" value="IF-2B-related"/>
</dbReference>
<dbReference type="GO" id="GO:0005851">
    <property type="term" value="C:eukaryotic translation initiation factor 2B complex"/>
    <property type="evidence" value="ECO:0007669"/>
    <property type="project" value="TreeGrafter"/>
</dbReference>
<dbReference type="GeneID" id="54552289"/>
<dbReference type="Proteomes" id="UP000800097">
    <property type="component" value="Unassembled WGS sequence"/>
</dbReference>
<evidence type="ECO:0000313" key="11">
    <source>
        <dbReference type="EMBL" id="KAF2273050.1"/>
    </source>
</evidence>
<keyword evidence="4" id="KW-0396">Initiation factor</keyword>
<dbReference type="PANTHER" id="PTHR45860">
    <property type="entry name" value="TRANSLATION INITIATION FACTOR EIF-2B SUBUNIT ALPHA"/>
    <property type="match status" value="1"/>
</dbReference>
<evidence type="ECO:0000256" key="3">
    <source>
        <dbReference type="ARBA" id="ARBA00022490"/>
    </source>
</evidence>
<keyword evidence="3" id="KW-0963">Cytoplasm</keyword>
<name>A0A6A6J909_WESOR</name>
<dbReference type="RefSeq" id="XP_033650589.1">
    <property type="nucleotide sequence ID" value="XM_033799114.1"/>
</dbReference>
<accession>A0A6A6J909</accession>
<dbReference type="InterPro" id="IPR042528">
    <property type="entry name" value="elF-2B_alpha_N"/>
</dbReference>
<proteinExistence type="inferred from homology"/>
<dbReference type="InterPro" id="IPR037171">
    <property type="entry name" value="NagB/RpiA_transferase-like"/>
</dbReference>
<keyword evidence="12" id="KW-1185">Reference proteome</keyword>
<dbReference type="Pfam" id="PF01008">
    <property type="entry name" value="IF-2B"/>
    <property type="match status" value="1"/>
</dbReference>
<dbReference type="GO" id="GO:0005085">
    <property type="term" value="F:guanyl-nucleotide exchange factor activity"/>
    <property type="evidence" value="ECO:0007669"/>
    <property type="project" value="TreeGrafter"/>
</dbReference>
<comment type="subcellular location">
    <subcellularLocation>
        <location evidence="1">Cytoplasm</location>
        <location evidence="1">Cytosol</location>
    </subcellularLocation>
</comment>
<dbReference type="InterPro" id="IPR042529">
    <property type="entry name" value="IF_2B-like_C"/>
</dbReference>
<dbReference type="SUPFAM" id="SSF100950">
    <property type="entry name" value="NagB/RpiA/CoA transferase-like"/>
    <property type="match status" value="1"/>
</dbReference>
<dbReference type="PANTHER" id="PTHR45860:SF1">
    <property type="entry name" value="TRANSLATION INITIATION FACTOR EIF-2B SUBUNIT ALPHA"/>
    <property type="match status" value="1"/>
</dbReference>
<evidence type="ECO:0000256" key="7">
    <source>
        <dbReference type="ARBA" id="ARBA00044236"/>
    </source>
</evidence>
<dbReference type="GO" id="GO:0005829">
    <property type="term" value="C:cytosol"/>
    <property type="evidence" value="ECO:0007669"/>
    <property type="project" value="UniProtKB-SubCell"/>
</dbReference>
<keyword evidence="11" id="KW-0808">Transferase</keyword>
<dbReference type="Gene3D" id="3.40.50.10470">
    <property type="entry name" value="Translation initiation factor eif-2b, domain 2"/>
    <property type="match status" value="1"/>
</dbReference>
<evidence type="ECO:0000256" key="1">
    <source>
        <dbReference type="ARBA" id="ARBA00004514"/>
    </source>
</evidence>
<reference evidence="11" key="1">
    <citation type="journal article" date="2020" name="Stud. Mycol.">
        <title>101 Dothideomycetes genomes: a test case for predicting lifestyles and emergence of pathogens.</title>
        <authorList>
            <person name="Haridas S."/>
            <person name="Albert R."/>
            <person name="Binder M."/>
            <person name="Bloem J."/>
            <person name="Labutti K."/>
            <person name="Salamov A."/>
            <person name="Andreopoulos B."/>
            <person name="Baker S."/>
            <person name="Barry K."/>
            <person name="Bills G."/>
            <person name="Bluhm B."/>
            <person name="Cannon C."/>
            <person name="Castanera R."/>
            <person name="Culley D."/>
            <person name="Daum C."/>
            <person name="Ezra D."/>
            <person name="Gonzalez J."/>
            <person name="Henrissat B."/>
            <person name="Kuo A."/>
            <person name="Liang C."/>
            <person name="Lipzen A."/>
            <person name="Lutzoni F."/>
            <person name="Magnuson J."/>
            <person name="Mondo S."/>
            <person name="Nolan M."/>
            <person name="Ohm R."/>
            <person name="Pangilinan J."/>
            <person name="Park H.-J."/>
            <person name="Ramirez L."/>
            <person name="Alfaro M."/>
            <person name="Sun H."/>
            <person name="Tritt A."/>
            <person name="Yoshinaga Y."/>
            <person name="Zwiers L.-H."/>
            <person name="Turgeon B."/>
            <person name="Goodwin S."/>
            <person name="Spatafora J."/>
            <person name="Crous P."/>
            <person name="Grigoriev I."/>
        </authorList>
    </citation>
    <scope>NUCLEOTIDE SEQUENCE</scope>
    <source>
        <strain evidence="11">CBS 379.55</strain>
    </source>
</reference>
<evidence type="ECO:0000256" key="10">
    <source>
        <dbReference type="SAM" id="MobiDB-lite"/>
    </source>
</evidence>
<dbReference type="EMBL" id="ML986514">
    <property type="protein sequence ID" value="KAF2273050.1"/>
    <property type="molecule type" value="Genomic_DNA"/>
</dbReference>